<feature type="disulfide bond" evidence="8">
    <location>
        <begin position="32"/>
        <end position="270"/>
    </location>
</feature>
<dbReference type="STRING" id="38772.ENSGAGP00000033028"/>
<dbReference type="Gene3D" id="1.50.10.20">
    <property type="match status" value="1"/>
</dbReference>
<feature type="chain" id="PRO_5044604579" description="Transcobalamin-like C-terminal domain-containing protein" evidence="9">
    <location>
        <begin position="30"/>
        <end position="439"/>
    </location>
</feature>
<dbReference type="GO" id="GO:0005615">
    <property type="term" value="C:extracellular space"/>
    <property type="evidence" value="ECO:0007669"/>
    <property type="project" value="TreeGrafter"/>
</dbReference>
<feature type="binding site" evidence="7">
    <location>
        <begin position="391"/>
        <end position="392"/>
    </location>
    <ligand>
        <name>cyanocob(III)alamin</name>
        <dbReference type="ChEBI" id="CHEBI:17439"/>
    </ligand>
</feature>
<evidence type="ECO:0000256" key="2">
    <source>
        <dbReference type="ARBA" id="ARBA00006449"/>
    </source>
</evidence>
<evidence type="ECO:0000313" key="12">
    <source>
        <dbReference type="Proteomes" id="UP000291020"/>
    </source>
</evidence>
<evidence type="ECO:0000256" key="8">
    <source>
        <dbReference type="PIRSR" id="PIRSR602157-2"/>
    </source>
</evidence>
<keyword evidence="5 9" id="KW-0732">Signal</keyword>
<keyword evidence="12" id="KW-1185">Reference proteome</keyword>
<feature type="disulfide bond" evidence="8">
    <location>
        <begin position="164"/>
        <end position="206"/>
    </location>
</feature>
<accession>A0A452IY72</accession>
<dbReference type="Ensembl" id="ENSGAGT00000037447.1">
    <property type="protein sequence ID" value="ENSGAGP00000033029.1"/>
    <property type="gene ID" value="ENSGAGG00000023590.1"/>
</dbReference>
<dbReference type="InterPro" id="IPR051588">
    <property type="entry name" value="Cobalamin_Transport"/>
</dbReference>
<dbReference type="PANTHER" id="PTHR10559:SF13">
    <property type="entry name" value="TRANSCOBALAMIN-1"/>
    <property type="match status" value="1"/>
</dbReference>
<evidence type="ECO:0000313" key="11">
    <source>
        <dbReference type="Ensembl" id="ENSGAGP00000033029.1"/>
    </source>
</evidence>
<comment type="subcellular location">
    <subcellularLocation>
        <location evidence="1">Secreted</location>
    </subcellularLocation>
</comment>
<reference evidence="11" key="2">
    <citation type="submission" date="2025-05" db="UniProtKB">
        <authorList>
            <consortium name="Ensembl"/>
        </authorList>
    </citation>
    <scope>IDENTIFICATION</scope>
</reference>
<dbReference type="GO" id="GO:0031419">
    <property type="term" value="F:cobalamin binding"/>
    <property type="evidence" value="ECO:0007669"/>
    <property type="project" value="InterPro"/>
</dbReference>
<evidence type="ECO:0000259" key="10">
    <source>
        <dbReference type="Pfam" id="PF14478"/>
    </source>
</evidence>
<reference evidence="12" key="1">
    <citation type="journal article" date="2017" name="PLoS ONE">
        <title>The Agassiz's desert tortoise genome provides a resource for the conservation of a threatened species.</title>
        <authorList>
            <person name="Tollis M."/>
            <person name="DeNardo D.F."/>
            <person name="Cornelius J.A."/>
            <person name="Dolby G.A."/>
            <person name="Edwards T."/>
            <person name="Henen B.T."/>
            <person name="Karl A.E."/>
            <person name="Murphy R.W."/>
            <person name="Kusumi K."/>
        </authorList>
    </citation>
    <scope>NUCLEOTIDE SEQUENCE [LARGE SCALE GENOMIC DNA]</scope>
</reference>
<keyword evidence="3" id="KW-0171">Cobalt transport</keyword>
<keyword evidence="4" id="KW-0964">Secreted</keyword>
<feature type="binding site" evidence="7">
    <location>
        <position position="417"/>
    </location>
    <ligand>
        <name>cyanocob(III)alamin</name>
        <dbReference type="ChEBI" id="CHEBI:17439"/>
    </ligand>
</feature>
<dbReference type="PANTHER" id="PTHR10559">
    <property type="entry name" value="TRANSCOBALAMIN-1/GASTRIC INTRINSIC FACTOR"/>
    <property type="match status" value="1"/>
</dbReference>
<proteinExistence type="inferred from homology"/>
<dbReference type="InterPro" id="IPR027954">
    <property type="entry name" value="Transcobalamin-like_C"/>
</dbReference>
<feature type="binding site" evidence="7">
    <location>
        <position position="195"/>
    </location>
    <ligand>
        <name>cyanocob(III)alamin</name>
        <dbReference type="ChEBI" id="CHEBI:17439"/>
    </ligand>
</feature>
<feature type="binding site" evidence="7">
    <location>
        <position position="294"/>
    </location>
    <ligand>
        <name>cyanocob(III)alamin</name>
        <dbReference type="ChEBI" id="CHEBI:17439"/>
    </ligand>
</feature>
<dbReference type="Gene3D" id="2.170.130.30">
    <property type="match status" value="1"/>
</dbReference>
<evidence type="ECO:0000256" key="7">
    <source>
        <dbReference type="PIRSR" id="PIRSR602157-1"/>
    </source>
</evidence>
<keyword evidence="3" id="KW-0406">Ion transport</keyword>
<feature type="binding site" evidence="7">
    <location>
        <position position="245"/>
    </location>
    <ligand>
        <name>cyanocob(III)alamin</name>
        <dbReference type="ChEBI" id="CHEBI:17439"/>
    </ligand>
</feature>
<dbReference type="GO" id="GO:0015889">
    <property type="term" value="P:cobalamin transport"/>
    <property type="evidence" value="ECO:0007669"/>
    <property type="project" value="InterPro"/>
</dbReference>
<dbReference type="InterPro" id="IPR002157">
    <property type="entry name" value="Cbl-bd_prot"/>
</dbReference>
<evidence type="ECO:0000256" key="4">
    <source>
        <dbReference type="ARBA" id="ARBA00022525"/>
    </source>
</evidence>
<dbReference type="Proteomes" id="UP000291020">
    <property type="component" value="Unassembled WGS sequence"/>
</dbReference>
<feature type="binding site" evidence="7">
    <location>
        <position position="439"/>
    </location>
    <ligand>
        <name>cyanocob(III)alamin</name>
        <dbReference type="ChEBI" id="CHEBI:17439"/>
    </ligand>
</feature>
<feature type="binding site" evidence="7">
    <location>
        <begin position="151"/>
        <end position="155"/>
    </location>
    <ligand>
        <name>cyanocob(III)alamin</name>
        <dbReference type="ChEBI" id="CHEBI:17439"/>
    </ligand>
</feature>
<evidence type="ECO:0000256" key="9">
    <source>
        <dbReference type="SAM" id="SignalP"/>
    </source>
</evidence>
<dbReference type="Pfam" id="PF01122">
    <property type="entry name" value="Cobalamin_bind"/>
    <property type="match status" value="1"/>
</dbReference>
<protein>
    <recommendedName>
        <fullName evidence="10">Transcobalamin-like C-terminal domain-containing protein</fullName>
    </recommendedName>
</protein>
<evidence type="ECO:0000256" key="3">
    <source>
        <dbReference type="ARBA" id="ARBA00022426"/>
    </source>
</evidence>
<keyword evidence="6 7" id="KW-0170">Cobalt</keyword>
<dbReference type="Pfam" id="PF14478">
    <property type="entry name" value="DUF4430"/>
    <property type="match status" value="1"/>
</dbReference>
<dbReference type="AlphaFoldDB" id="A0A452IY72"/>
<organism evidence="11 12">
    <name type="scientific">Gopherus agassizii</name>
    <name type="common">Agassiz's desert tortoise</name>
    <dbReference type="NCBI Taxonomy" id="38772"/>
    <lineage>
        <taxon>Eukaryota</taxon>
        <taxon>Metazoa</taxon>
        <taxon>Chordata</taxon>
        <taxon>Craniata</taxon>
        <taxon>Vertebrata</taxon>
        <taxon>Euteleostomi</taxon>
        <taxon>Archelosauria</taxon>
        <taxon>Testudinata</taxon>
        <taxon>Testudines</taxon>
        <taxon>Cryptodira</taxon>
        <taxon>Durocryptodira</taxon>
        <taxon>Testudinoidea</taxon>
        <taxon>Testudinidae</taxon>
        <taxon>Gopherus</taxon>
    </lineage>
</organism>
<feature type="signal peptide" evidence="9">
    <location>
        <begin position="1"/>
        <end position="29"/>
    </location>
</feature>
<keyword evidence="3" id="KW-0813">Transport</keyword>
<feature type="domain" description="Transcobalamin-like C-terminal" evidence="10">
    <location>
        <begin position="361"/>
        <end position="437"/>
    </location>
</feature>
<evidence type="ECO:0000256" key="6">
    <source>
        <dbReference type="ARBA" id="ARBA00023285"/>
    </source>
</evidence>
<dbReference type="GO" id="GO:0006824">
    <property type="term" value="P:cobalt ion transport"/>
    <property type="evidence" value="ECO:0007669"/>
    <property type="project" value="UniProtKB-KW"/>
</dbReference>
<comment type="similarity">
    <text evidence="2">Belongs to the eukaryotic cobalamin transport proteins family.</text>
</comment>
<name>A0A452IY72_9SAUR</name>
<feature type="binding site" evidence="7">
    <location>
        <begin position="408"/>
        <end position="410"/>
    </location>
    <ligand>
        <name>cyanocob(III)alamin</name>
        <dbReference type="ChEBI" id="CHEBI:17439"/>
    </ligand>
</feature>
<dbReference type="Ensembl" id="ENSGAGT00000037446.1">
    <property type="protein sequence ID" value="ENSGAGP00000033028.1"/>
    <property type="gene ID" value="ENSGAGG00000023590.1"/>
</dbReference>
<keyword evidence="8" id="KW-1015">Disulfide bond</keyword>
<evidence type="ECO:0000256" key="5">
    <source>
        <dbReference type="ARBA" id="ARBA00022729"/>
    </source>
</evidence>
<evidence type="ECO:0000256" key="1">
    <source>
        <dbReference type="ARBA" id="ARBA00004613"/>
    </source>
</evidence>
<sequence>MTGDGEMRRTLVIMLVGLLLLYLAPGGLCQGCAVNEAERPLVRDLQKKMIYSVNVSAPPNPSILLALRLAQEHNKRIEQDMLNKLSQDAAERAVASFSSGQVALHILAQQASCSDPRCVSANGSTINLVRLLEQKFKAELQNIAIHGNPLTNFYQLSLDVLALCQLNGRLSPASTSALLSPGHKKYYLGGQFSVDTAAVAVLAHICLQTRGQPLPPKVYKKIRQNVQWLVDKILAEKRRDGEIGNIYSTGLAMQALSVSSSYQKPGAWNCLQTLHRVLDKIPQGTFKNPMAASQVLSSLENRTYLDVSRLNCSMDPDNLPLSTARPTSPTSRLPSIRVTYTVADGVNNTFNDSISVTVTQGSIFFKVMEVAQDKDPSKFSFTYTQSSWGPYITSVQGLQADNNHRTYWQLLSNGIPLSQGAGDYVVSNSERLEVKFTVY</sequence>